<name>A0A4Z2G573_9TELE</name>
<gene>
    <name evidence="2" type="ORF">EYF80_041550</name>
</gene>
<proteinExistence type="predicted"/>
<dbReference type="Proteomes" id="UP000314294">
    <property type="component" value="Unassembled WGS sequence"/>
</dbReference>
<feature type="chain" id="PRO_5021270469" evidence="1">
    <location>
        <begin position="21"/>
        <end position="145"/>
    </location>
</feature>
<dbReference type="EMBL" id="SRLO01000704">
    <property type="protein sequence ID" value="TNN48280.1"/>
    <property type="molecule type" value="Genomic_DNA"/>
</dbReference>
<accession>A0A4Z2G573</accession>
<sequence>MEGSCHLLLVQHLLLQRLQQLRLLVDLVILEEREEERKEEKKDTIYSSLFISTRNTEVQTLRPSGELGHFAGVLFRLRLSEFDPGAGAEGAEGAEGRSGSHLVVVECAVQGLDLCFGLLFIKLILHRHTLSCGGRDISSSLCECL</sequence>
<feature type="signal peptide" evidence="1">
    <location>
        <begin position="1"/>
        <end position="20"/>
    </location>
</feature>
<evidence type="ECO:0000313" key="3">
    <source>
        <dbReference type="Proteomes" id="UP000314294"/>
    </source>
</evidence>
<reference evidence="2 3" key="1">
    <citation type="submission" date="2019-03" db="EMBL/GenBank/DDBJ databases">
        <title>First draft genome of Liparis tanakae, snailfish: a comprehensive survey of snailfish specific genes.</title>
        <authorList>
            <person name="Kim W."/>
            <person name="Song I."/>
            <person name="Jeong J.-H."/>
            <person name="Kim D."/>
            <person name="Kim S."/>
            <person name="Ryu S."/>
            <person name="Song J.Y."/>
            <person name="Lee S.K."/>
        </authorList>
    </citation>
    <scope>NUCLEOTIDE SEQUENCE [LARGE SCALE GENOMIC DNA]</scope>
    <source>
        <tissue evidence="2">Muscle</tissue>
    </source>
</reference>
<keyword evidence="3" id="KW-1185">Reference proteome</keyword>
<comment type="caution">
    <text evidence="2">The sequence shown here is derived from an EMBL/GenBank/DDBJ whole genome shotgun (WGS) entry which is preliminary data.</text>
</comment>
<organism evidence="2 3">
    <name type="scientific">Liparis tanakae</name>
    <name type="common">Tanaka's snailfish</name>
    <dbReference type="NCBI Taxonomy" id="230148"/>
    <lineage>
        <taxon>Eukaryota</taxon>
        <taxon>Metazoa</taxon>
        <taxon>Chordata</taxon>
        <taxon>Craniata</taxon>
        <taxon>Vertebrata</taxon>
        <taxon>Euteleostomi</taxon>
        <taxon>Actinopterygii</taxon>
        <taxon>Neopterygii</taxon>
        <taxon>Teleostei</taxon>
        <taxon>Neoteleostei</taxon>
        <taxon>Acanthomorphata</taxon>
        <taxon>Eupercaria</taxon>
        <taxon>Perciformes</taxon>
        <taxon>Cottioidei</taxon>
        <taxon>Cottales</taxon>
        <taxon>Liparidae</taxon>
        <taxon>Liparis</taxon>
    </lineage>
</organism>
<dbReference type="AlphaFoldDB" id="A0A4Z2G573"/>
<evidence type="ECO:0000256" key="1">
    <source>
        <dbReference type="SAM" id="SignalP"/>
    </source>
</evidence>
<protein>
    <submittedName>
        <fullName evidence="2">Uncharacterized protein</fullName>
    </submittedName>
</protein>
<evidence type="ECO:0000313" key="2">
    <source>
        <dbReference type="EMBL" id="TNN48280.1"/>
    </source>
</evidence>
<keyword evidence="1" id="KW-0732">Signal</keyword>